<organism evidence="9 10">
    <name type="scientific">Pseudophaeobacter arcticus</name>
    <dbReference type="NCBI Taxonomy" id="385492"/>
    <lineage>
        <taxon>Bacteria</taxon>
        <taxon>Pseudomonadati</taxon>
        <taxon>Pseudomonadota</taxon>
        <taxon>Alphaproteobacteria</taxon>
        <taxon>Rhodobacterales</taxon>
        <taxon>Paracoccaceae</taxon>
        <taxon>Pseudophaeobacter</taxon>
    </lineage>
</organism>
<dbReference type="InterPro" id="IPR004821">
    <property type="entry name" value="Cyt_trans-like"/>
</dbReference>
<dbReference type="Pfam" id="PF02569">
    <property type="entry name" value="Pantoate_ligase"/>
    <property type="match status" value="1"/>
</dbReference>
<dbReference type="SUPFAM" id="SSF52374">
    <property type="entry name" value="Nucleotidylyl transferase"/>
    <property type="match status" value="1"/>
</dbReference>
<dbReference type="HAMAP" id="MF_00158">
    <property type="entry name" value="PanC"/>
    <property type="match status" value="1"/>
</dbReference>
<comment type="similarity">
    <text evidence="2 8">Belongs to the pantothenate synthetase family.</text>
</comment>
<dbReference type="Gene3D" id="3.40.50.620">
    <property type="entry name" value="HUPs"/>
    <property type="match status" value="1"/>
</dbReference>
<evidence type="ECO:0000256" key="7">
    <source>
        <dbReference type="ARBA" id="ARBA00048258"/>
    </source>
</evidence>
<feature type="binding site" evidence="8">
    <location>
        <begin position="186"/>
        <end position="189"/>
    </location>
    <ligand>
        <name>ATP</name>
        <dbReference type="ChEBI" id="CHEBI:30616"/>
    </ligand>
</feature>
<comment type="pathway">
    <text evidence="1 8">Cofactor biosynthesis; (R)-pantothenate biosynthesis; (R)-pantothenate from (R)-pantoate and beta-alanine: step 1/1.</text>
</comment>
<feature type="binding site" evidence="8">
    <location>
        <position position="178"/>
    </location>
    <ligand>
        <name>ATP</name>
        <dbReference type="ChEBI" id="CHEBI:30616"/>
    </ligand>
</feature>
<feature type="binding site" evidence="8">
    <location>
        <position position="63"/>
    </location>
    <ligand>
        <name>(R)-pantoate</name>
        <dbReference type="ChEBI" id="CHEBI:15980"/>
    </ligand>
</feature>
<keyword evidence="8" id="KW-0963">Cytoplasm</keyword>
<dbReference type="InterPro" id="IPR003721">
    <property type="entry name" value="Pantoate_ligase"/>
</dbReference>
<evidence type="ECO:0000256" key="1">
    <source>
        <dbReference type="ARBA" id="ARBA00004990"/>
    </source>
</evidence>
<comment type="subcellular location">
    <subcellularLocation>
        <location evidence="8">Cytoplasm</location>
    </subcellularLocation>
</comment>
<dbReference type="PANTHER" id="PTHR21299">
    <property type="entry name" value="CYTIDYLATE KINASE/PANTOATE-BETA-ALANINE LIGASE"/>
    <property type="match status" value="1"/>
</dbReference>
<reference evidence="9 10" key="1">
    <citation type="submission" date="2024-04" db="EMBL/GenBank/DDBJ databases">
        <title>Draft genome sequence of Pseudophaeobacter arcticus NBRC 116598.</title>
        <authorList>
            <person name="Miyakawa T."/>
            <person name="Kusuya Y."/>
            <person name="Miura T."/>
        </authorList>
    </citation>
    <scope>NUCLEOTIDE SEQUENCE [LARGE SCALE GENOMIC DNA]</scope>
    <source>
        <strain evidence="9 10">SU-CL00105</strain>
    </source>
</reference>
<comment type="miscellaneous">
    <text evidence="8">The reaction proceeds by a bi uni uni bi ping pong mechanism.</text>
</comment>
<feature type="binding site" evidence="8">
    <location>
        <begin position="32"/>
        <end position="39"/>
    </location>
    <ligand>
        <name>ATP</name>
        <dbReference type="ChEBI" id="CHEBI:30616"/>
    </ligand>
</feature>
<proteinExistence type="inferred from homology"/>
<comment type="subunit">
    <text evidence="8">Homodimer.</text>
</comment>
<comment type="function">
    <text evidence="8">Catalyzes the condensation of pantoate with beta-alanine in an ATP-dependent reaction via a pantoyl-adenylate intermediate.</text>
</comment>
<evidence type="ECO:0000256" key="5">
    <source>
        <dbReference type="ARBA" id="ARBA00022741"/>
    </source>
</evidence>
<dbReference type="GO" id="GO:0016874">
    <property type="term" value="F:ligase activity"/>
    <property type="evidence" value="ECO:0007669"/>
    <property type="project" value="UniProtKB-KW"/>
</dbReference>
<feature type="binding site" evidence="8">
    <location>
        <position position="63"/>
    </location>
    <ligand>
        <name>beta-alanine</name>
        <dbReference type="ChEBI" id="CHEBI:57966"/>
    </ligand>
</feature>
<evidence type="ECO:0000313" key="10">
    <source>
        <dbReference type="Proteomes" id="UP001441944"/>
    </source>
</evidence>
<evidence type="ECO:0000313" key="9">
    <source>
        <dbReference type="EMBL" id="GAA6195018.1"/>
    </source>
</evidence>
<dbReference type="RefSeq" id="WP_353396747.1">
    <property type="nucleotide sequence ID" value="NZ_BAABWU010000001.1"/>
</dbReference>
<keyword evidence="5 8" id="KW-0547">Nucleotide-binding</keyword>
<feature type="binding site" evidence="8">
    <location>
        <begin position="149"/>
        <end position="152"/>
    </location>
    <ligand>
        <name>ATP</name>
        <dbReference type="ChEBI" id="CHEBI:30616"/>
    </ligand>
</feature>
<comment type="caution">
    <text evidence="9">The sequence shown here is derived from an EMBL/GenBank/DDBJ whole genome shotgun (WGS) entry which is preliminary data.</text>
</comment>
<dbReference type="NCBIfam" id="TIGR00125">
    <property type="entry name" value="cyt_tran_rel"/>
    <property type="match status" value="1"/>
</dbReference>
<dbReference type="InterPro" id="IPR014729">
    <property type="entry name" value="Rossmann-like_a/b/a_fold"/>
</dbReference>
<evidence type="ECO:0000256" key="6">
    <source>
        <dbReference type="ARBA" id="ARBA00022840"/>
    </source>
</evidence>
<dbReference type="EC" id="6.3.2.1" evidence="8"/>
<dbReference type="InterPro" id="IPR042176">
    <property type="entry name" value="Pantoate_ligase_C"/>
</dbReference>
<feature type="active site" description="Proton donor" evidence="8">
    <location>
        <position position="39"/>
    </location>
</feature>
<feature type="binding site" evidence="8">
    <location>
        <position position="155"/>
    </location>
    <ligand>
        <name>(R)-pantoate</name>
        <dbReference type="ChEBI" id="CHEBI:15980"/>
    </ligand>
</feature>
<sequence length="280" mass="29799">MTAPIIRQLAALRAKHNAWIRAGERVAVVPTMGALHAGHLSLVEAAKAACDRVIVTIFVNPKQFNNPEDLANYPRTEHDDAIKLAPYGVDVIYVPDPDQIYPDGFASTVSVAGVADQMEGACRPGHFDGVATVVAKLFLQTGAHQAFFGEKDYQQLLVVRRMARDLDIPIQVVGCPTVREASGLAMSSRNMRLSAAGTAQAGALHPILTKLALAMADGGDFAPLGTAAEAAILAAGFDEVEYLSLCCAEDLSALDRADRPARLFVAAWLEGVRLIDNVAV</sequence>
<dbReference type="CDD" id="cd00560">
    <property type="entry name" value="PanC"/>
    <property type="match status" value="1"/>
</dbReference>
<dbReference type="PANTHER" id="PTHR21299:SF1">
    <property type="entry name" value="PANTOATE--BETA-ALANINE LIGASE"/>
    <property type="match status" value="1"/>
</dbReference>
<evidence type="ECO:0000256" key="3">
    <source>
        <dbReference type="ARBA" id="ARBA00022598"/>
    </source>
</evidence>
<keyword evidence="6 8" id="KW-0067">ATP-binding</keyword>
<evidence type="ECO:0000256" key="4">
    <source>
        <dbReference type="ARBA" id="ARBA00022655"/>
    </source>
</evidence>
<comment type="catalytic activity">
    <reaction evidence="7 8">
        <text>(R)-pantoate + beta-alanine + ATP = (R)-pantothenate + AMP + diphosphate + H(+)</text>
        <dbReference type="Rhea" id="RHEA:10912"/>
        <dbReference type="ChEBI" id="CHEBI:15378"/>
        <dbReference type="ChEBI" id="CHEBI:15980"/>
        <dbReference type="ChEBI" id="CHEBI:29032"/>
        <dbReference type="ChEBI" id="CHEBI:30616"/>
        <dbReference type="ChEBI" id="CHEBI:33019"/>
        <dbReference type="ChEBI" id="CHEBI:57966"/>
        <dbReference type="ChEBI" id="CHEBI:456215"/>
        <dbReference type="EC" id="6.3.2.1"/>
    </reaction>
</comment>
<evidence type="ECO:0000256" key="8">
    <source>
        <dbReference type="HAMAP-Rule" id="MF_00158"/>
    </source>
</evidence>
<accession>A0ABQ0AGQ7</accession>
<protein>
    <recommendedName>
        <fullName evidence="8">Pantothenate synthetase</fullName>
        <shortName evidence="8">PS</shortName>
        <ecNumber evidence="8">6.3.2.1</ecNumber>
    </recommendedName>
    <alternativeName>
        <fullName evidence="8">Pantoate--beta-alanine ligase</fullName>
    </alternativeName>
    <alternativeName>
        <fullName evidence="8">Pantoate-activating enzyme</fullName>
    </alternativeName>
</protein>
<evidence type="ECO:0000256" key="2">
    <source>
        <dbReference type="ARBA" id="ARBA00009256"/>
    </source>
</evidence>
<dbReference type="Gene3D" id="3.30.1300.10">
    <property type="entry name" value="Pantoate-beta-alanine ligase, C-terminal domain"/>
    <property type="match status" value="1"/>
</dbReference>
<keyword evidence="10" id="KW-1185">Reference proteome</keyword>
<name>A0ABQ0AGQ7_9RHOB</name>
<keyword evidence="4 8" id="KW-0566">Pantothenate biosynthesis</keyword>
<dbReference type="EMBL" id="BAABWU010000001">
    <property type="protein sequence ID" value="GAA6195018.1"/>
    <property type="molecule type" value="Genomic_DNA"/>
</dbReference>
<keyword evidence="3 8" id="KW-0436">Ligase</keyword>
<dbReference type="Proteomes" id="UP001441944">
    <property type="component" value="Unassembled WGS sequence"/>
</dbReference>
<gene>
    <name evidence="8 9" type="primary">panC</name>
    <name evidence="9" type="ORF">NBRC116598_04620</name>
</gene>
<dbReference type="NCBIfam" id="TIGR00018">
    <property type="entry name" value="panC"/>
    <property type="match status" value="1"/>
</dbReference>